<feature type="domain" description="Tr-type G" evidence="9">
    <location>
        <begin position="134"/>
        <end position="366"/>
    </location>
</feature>
<dbReference type="SUPFAM" id="SSF50465">
    <property type="entry name" value="EF-Tu/eEF-1alpha/eIF2-gamma C-terminal domain"/>
    <property type="match status" value="1"/>
</dbReference>
<dbReference type="PROSITE" id="PS50179">
    <property type="entry name" value="VHS"/>
    <property type="match status" value="1"/>
</dbReference>
<dbReference type="GO" id="GO:0005525">
    <property type="term" value="F:GTP binding"/>
    <property type="evidence" value="ECO:0007669"/>
    <property type="project" value="UniProtKB-KW"/>
</dbReference>
<feature type="domain" description="VHS" evidence="7">
    <location>
        <begin position="625"/>
        <end position="758"/>
    </location>
</feature>
<evidence type="ECO:0000313" key="11">
    <source>
        <dbReference type="Proteomes" id="UP001175271"/>
    </source>
</evidence>
<dbReference type="InterPro" id="IPR035531">
    <property type="entry name" value="GTPBP1-like"/>
</dbReference>
<reference evidence="10" key="1">
    <citation type="submission" date="2023-06" db="EMBL/GenBank/DDBJ databases">
        <title>Genomic analysis of the entomopathogenic nematode Steinernema hermaphroditum.</title>
        <authorList>
            <person name="Schwarz E.M."/>
            <person name="Heppert J.K."/>
            <person name="Baniya A."/>
            <person name="Schwartz H.T."/>
            <person name="Tan C.-H."/>
            <person name="Antoshechkin I."/>
            <person name="Sternberg P.W."/>
            <person name="Goodrich-Blair H."/>
            <person name="Dillman A.R."/>
        </authorList>
    </citation>
    <scope>NUCLEOTIDE SEQUENCE</scope>
    <source>
        <strain evidence="10">PS9179</strain>
        <tissue evidence="10">Whole animal</tissue>
    </source>
</reference>
<dbReference type="Proteomes" id="UP001175271">
    <property type="component" value="Unassembled WGS sequence"/>
</dbReference>
<gene>
    <name evidence="10" type="ORF">QR680_002243</name>
</gene>
<name>A0AA39H1Y8_9BILA</name>
<proteinExistence type="inferred from homology"/>
<dbReference type="CDD" id="cd03565">
    <property type="entry name" value="VHS_Tom1_like"/>
    <property type="match status" value="1"/>
</dbReference>
<evidence type="ECO:0000256" key="3">
    <source>
        <dbReference type="ARBA" id="ARBA00022741"/>
    </source>
</evidence>
<dbReference type="SUPFAM" id="SSF50447">
    <property type="entry name" value="Translation proteins"/>
    <property type="match status" value="1"/>
</dbReference>
<dbReference type="GO" id="GO:0043130">
    <property type="term" value="F:ubiquitin binding"/>
    <property type="evidence" value="ECO:0007669"/>
    <property type="project" value="InterPro"/>
</dbReference>
<dbReference type="Gene3D" id="1.20.58.160">
    <property type="match status" value="1"/>
</dbReference>
<evidence type="ECO:0000259" key="8">
    <source>
        <dbReference type="PROSITE" id="PS50909"/>
    </source>
</evidence>
<evidence type="ECO:0000256" key="2">
    <source>
        <dbReference type="ARBA" id="ARBA00022448"/>
    </source>
</evidence>
<accession>A0AA39H1Y8</accession>
<dbReference type="Gene3D" id="3.40.50.300">
    <property type="entry name" value="P-loop containing nucleotide triphosphate hydrolases"/>
    <property type="match status" value="1"/>
</dbReference>
<sequence length="996" mass="110458">MEQAASTLFGDDDDATLDIENKLTFVEDKEPPQLLDKFFLLNPSSKAISRYLELVKELLIKGDGEALIEIGYSWEGNSNEKGLPLQDLEKAIDNNTQILVGNGFIVNSHATLLAGNDLYTKMVLVRQPFDDVDFIEVRVAVVGNVDAGKSTLLGVLTHGVLDDGRGHARQKLFRHKHEFESGRTSSVGNDILGFNIRGEVVNKPDPHKHQLDWVNICREAAKVVTFIDLAGHEKYLKTTIFGMTGHMPDYTMLMIGANAGIIGTTREHLSLALSLGVPVFIVVTKIDMCPKPVLEETLKNLNKLMKSARKRPVLIANSEDVVHAATNFTSAKICPVFQVSNVAGTNLPLLKEFLNIVPLHRTFSATNPTEFQIDDIYWVDGVGTVVSGTCLSGKISLGDNLQLGPNSIGEFVPVPIKSIHRKRMPVTTVKCGQTASFALRKQTKKDVRKGMVLVSPEVTPQSCYQFDAEVLILHHPTTIATNYQAMVHVGSVRQTATIIALDKDVLRTGDRGVATFKFIRQPEYLRIGTKMVFREGRTKAVGTIMKIHPHQSAIASAKSARHHKKKELHQHKRNVSQKMNGMQEQVNSAMESAKEAAHTVGEKVSNFLQGNPFETAIGRKIEMATDANILATENWGLNMEICDFINNTEEGGRDAIRAIRKRLQTEIAKNNTTVMYTLTVLETCVKNCDQRFKVLVCDKAFIMELVRLIGPKFDAPQVIQERILSLIQSWADAFRATAALQGVCEVYDELKNKGVEFPMTDLDSMAPIITPKRTVFNQPQDQPPAPITTETQTLRSNENATLAPISGPVAAGPDQLVKLRSELDIVNTNLTVMRDLLSQLTPGNENPEELNFLNELNSTCRQMQERIRELIPVITNDEVTYELLVINDELNNVFTKYDRYFSNRSSSNQASKSDLLIDIDSKPSTLTDQLSNLKVESGSSNPAYIHDQAEIGLSSATNQKPTMMSDQEASEMEKWLNDQQGSGSSTEKNKKENDAL</sequence>
<dbReference type="GO" id="GO:0003746">
    <property type="term" value="F:translation elongation factor activity"/>
    <property type="evidence" value="ECO:0007669"/>
    <property type="project" value="TreeGrafter"/>
</dbReference>
<dbReference type="CDD" id="cd14233">
    <property type="entry name" value="GAT_TOM1_like"/>
    <property type="match status" value="1"/>
</dbReference>
<dbReference type="SUPFAM" id="SSF52540">
    <property type="entry name" value="P-loop containing nucleoside triphosphate hydrolases"/>
    <property type="match status" value="1"/>
</dbReference>
<dbReference type="Pfam" id="PF03144">
    <property type="entry name" value="GTP_EFTU_D2"/>
    <property type="match status" value="1"/>
</dbReference>
<dbReference type="InterPro" id="IPR004161">
    <property type="entry name" value="EFTu-like_2"/>
</dbReference>
<dbReference type="Gene3D" id="2.40.30.10">
    <property type="entry name" value="Translation factors"/>
    <property type="match status" value="2"/>
</dbReference>
<feature type="domain" description="GAT" evidence="8">
    <location>
        <begin position="814"/>
        <end position="902"/>
    </location>
</feature>
<evidence type="ECO:0000256" key="4">
    <source>
        <dbReference type="ARBA" id="ARBA00022927"/>
    </source>
</evidence>
<dbReference type="EMBL" id="JAUCMV010000005">
    <property type="protein sequence ID" value="KAK0397733.1"/>
    <property type="molecule type" value="Genomic_DNA"/>
</dbReference>
<dbReference type="CDD" id="cd03694">
    <property type="entry name" value="GTPBP_II"/>
    <property type="match status" value="1"/>
</dbReference>
<dbReference type="InterPro" id="IPR004152">
    <property type="entry name" value="GAT_dom"/>
</dbReference>
<dbReference type="PANTHER" id="PTHR43721:SF9">
    <property type="entry name" value="GTP-BINDING PROTEIN 1"/>
    <property type="match status" value="1"/>
</dbReference>
<dbReference type="Pfam" id="PF00790">
    <property type="entry name" value="VHS"/>
    <property type="match status" value="1"/>
</dbReference>
<keyword evidence="3" id="KW-0547">Nucleotide-binding</keyword>
<dbReference type="FunFam" id="3.40.50.300:FF:000091">
    <property type="entry name" value="Probable GTP-binding protein 1"/>
    <property type="match status" value="1"/>
</dbReference>
<keyword evidence="11" id="KW-1185">Reference proteome</keyword>
<dbReference type="InterPro" id="IPR009001">
    <property type="entry name" value="Transl_elong_EF1A/Init_IF2_C"/>
</dbReference>
<organism evidence="10 11">
    <name type="scientific">Steinernema hermaphroditum</name>
    <dbReference type="NCBI Taxonomy" id="289476"/>
    <lineage>
        <taxon>Eukaryota</taxon>
        <taxon>Metazoa</taxon>
        <taxon>Ecdysozoa</taxon>
        <taxon>Nematoda</taxon>
        <taxon>Chromadorea</taxon>
        <taxon>Rhabditida</taxon>
        <taxon>Tylenchina</taxon>
        <taxon>Panagrolaimomorpha</taxon>
        <taxon>Strongyloidoidea</taxon>
        <taxon>Steinernematidae</taxon>
        <taxon>Steinernema</taxon>
    </lineage>
</organism>
<feature type="region of interest" description="Disordered" evidence="6">
    <location>
        <begin position="951"/>
        <end position="996"/>
    </location>
</feature>
<dbReference type="SUPFAM" id="SSF89009">
    <property type="entry name" value="GAT-like domain"/>
    <property type="match status" value="1"/>
</dbReference>
<dbReference type="SMART" id="SM00288">
    <property type="entry name" value="VHS"/>
    <property type="match status" value="1"/>
</dbReference>
<dbReference type="GO" id="GO:0003924">
    <property type="term" value="F:GTPase activity"/>
    <property type="evidence" value="ECO:0007669"/>
    <property type="project" value="InterPro"/>
</dbReference>
<evidence type="ECO:0000256" key="6">
    <source>
        <dbReference type="SAM" id="MobiDB-lite"/>
    </source>
</evidence>
<dbReference type="AlphaFoldDB" id="A0AA39H1Y8"/>
<evidence type="ECO:0000256" key="1">
    <source>
        <dbReference type="ARBA" id="ARBA00007249"/>
    </source>
</evidence>
<keyword evidence="4" id="KW-0653">Protein transport</keyword>
<feature type="compositionally biased region" description="Polar residues" evidence="6">
    <location>
        <begin position="954"/>
        <end position="967"/>
    </location>
</feature>
<comment type="similarity">
    <text evidence="1">Belongs to the TRAFAC class translation factor GTPase superfamily. Classic translation factor GTPase family. EF-Tu/EF-1A subfamily.</text>
</comment>
<dbReference type="InterPro" id="IPR008942">
    <property type="entry name" value="ENTH_VHS"/>
</dbReference>
<dbReference type="InterPro" id="IPR002014">
    <property type="entry name" value="VHS_dom"/>
</dbReference>
<dbReference type="CDD" id="cd03708">
    <property type="entry name" value="GTPBP_III"/>
    <property type="match status" value="1"/>
</dbReference>
<evidence type="ECO:0000256" key="5">
    <source>
        <dbReference type="ARBA" id="ARBA00023134"/>
    </source>
</evidence>
<dbReference type="InterPro" id="IPR000795">
    <property type="entry name" value="T_Tr_GTP-bd_dom"/>
</dbReference>
<dbReference type="InterPro" id="IPR050055">
    <property type="entry name" value="EF-Tu_GTPase"/>
</dbReference>
<dbReference type="Pfam" id="PF00009">
    <property type="entry name" value="GTP_EFTU"/>
    <property type="match status" value="1"/>
</dbReference>
<evidence type="ECO:0000259" key="7">
    <source>
        <dbReference type="PROSITE" id="PS50179"/>
    </source>
</evidence>
<dbReference type="PROSITE" id="PS51722">
    <property type="entry name" value="G_TR_2"/>
    <property type="match status" value="1"/>
</dbReference>
<dbReference type="FunFam" id="2.40.30.10:FF:000014">
    <property type="entry name" value="Probable GTP-binding protein 1"/>
    <property type="match status" value="1"/>
</dbReference>
<keyword evidence="5" id="KW-0342">GTP-binding</keyword>
<feature type="compositionally biased region" description="Polar residues" evidence="6">
    <location>
        <begin position="977"/>
        <end position="986"/>
    </location>
</feature>
<comment type="caution">
    <text evidence="10">The sequence shown here is derived from an EMBL/GenBank/DDBJ whole genome shotgun (WGS) entry which is preliminary data.</text>
</comment>
<feature type="compositionally biased region" description="Basic and acidic residues" evidence="6">
    <location>
        <begin position="987"/>
        <end position="996"/>
    </location>
</feature>
<dbReference type="PANTHER" id="PTHR43721">
    <property type="entry name" value="ELONGATION FACTOR TU-RELATED"/>
    <property type="match status" value="1"/>
</dbReference>
<dbReference type="Pfam" id="PF03127">
    <property type="entry name" value="GAT"/>
    <property type="match status" value="1"/>
</dbReference>
<dbReference type="SUPFAM" id="SSF48464">
    <property type="entry name" value="ENTH/VHS domain"/>
    <property type="match status" value="1"/>
</dbReference>
<dbReference type="PROSITE" id="PS50909">
    <property type="entry name" value="GAT"/>
    <property type="match status" value="1"/>
</dbReference>
<dbReference type="InterPro" id="IPR027417">
    <property type="entry name" value="P-loop_NTPase"/>
</dbReference>
<keyword evidence="2" id="KW-0813">Transport</keyword>
<dbReference type="GO" id="GO:0015031">
    <property type="term" value="P:protein transport"/>
    <property type="evidence" value="ECO:0007669"/>
    <property type="project" value="UniProtKB-KW"/>
</dbReference>
<dbReference type="Gene3D" id="1.25.40.90">
    <property type="match status" value="1"/>
</dbReference>
<protein>
    <recommendedName>
        <fullName evidence="12">Tr-type G domain-containing protein</fullName>
    </recommendedName>
</protein>
<evidence type="ECO:0000259" key="9">
    <source>
        <dbReference type="PROSITE" id="PS51722"/>
    </source>
</evidence>
<dbReference type="CDD" id="cd04165">
    <property type="entry name" value="GTPBP1_like"/>
    <property type="match status" value="1"/>
</dbReference>
<evidence type="ECO:0008006" key="12">
    <source>
        <dbReference type="Google" id="ProtNLM"/>
    </source>
</evidence>
<dbReference type="GO" id="GO:0035091">
    <property type="term" value="F:phosphatidylinositol binding"/>
    <property type="evidence" value="ECO:0007669"/>
    <property type="project" value="InterPro"/>
</dbReference>
<dbReference type="InterPro" id="IPR038425">
    <property type="entry name" value="GAT_sf"/>
</dbReference>
<evidence type="ECO:0000313" key="10">
    <source>
        <dbReference type="EMBL" id="KAK0397733.1"/>
    </source>
</evidence>
<dbReference type="FunFam" id="2.40.30.10:FF:000084">
    <property type="entry name" value="GTP-binding elongation factor Tu family"/>
    <property type="match status" value="1"/>
</dbReference>
<dbReference type="InterPro" id="IPR009000">
    <property type="entry name" value="Transl_B-barrel_sf"/>
</dbReference>